<dbReference type="Proteomes" id="UP000824469">
    <property type="component" value="Unassembled WGS sequence"/>
</dbReference>
<keyword evidence="1" id="KW-0812">Transmembrane</keyword>
<gene>
    <name evidence="2" type="ORF">KI387_008236</name>
</gene>
<proteinExistence type="predicted"/>
<dbReference type="EMBL" id="JAHRHJ020000008">
    <property type="protein sequence ID" value="KAH9303832.1"/>
    <property type="molecule type" value="Genomic_DNA"/>
</dbReference>
<evidence type="ECO:0000313" key="3">
    <source>
        <dbReference type="Proteomes" id="UP000824469"/>
    </source>
</evidence>
<feature type="non-terminal residue" evidence="2">
    <location>
        <position position="1"/>
    </location>
</feature>
<protein>
    <submittedName>
        <fullName evidence="2">Uncharacterized protein</fullName>
    </submittedName>
</protein>
<dbReference type="AlphaFoldDB" id="A0AA38CTA9"/>
<name>A0AA38CTA9_TAXCH</name>
<evidence type="ECO:0000256" key="1">
    <source>
        <dbReference type="SAM" id="Phobius"/>
    </source>
</evidence>
<comment type="caution">
    <text evidence="2">The sequence shown here is derived from an EMBL/GenBank/DDBJ whole genome shotgun (WGS) entry which is preliminary data.</text>
</comment>
<reference evidence="2 3" key="1">
    <citation type="journal article" date="2021" name="Nat. Plants">
        <title>The Taxus genome provides insights into paclitaxel biosynthesis.</title>
        <authorList>
            <person name="Xiong X."/>
            <person name="Gou J."/>
            <person name="Liao Q."/>
            <person name="Li Y."/>
            <person name="Zhou Q."/>
            <person name="Bi G."/>
            <person name="Li C."/>
            <person name="Du R."/>
            <person name="Wang X."/>
            <person name="Sun T."/>
            <person name="Guo L."/>
            <person name="Liang H."/>
            <person name="Lu P."/>
            <person name="Wu Y."/>
            <person name="Zhang Z."/>
            <person name="Ro D.K."/>
            <person name="Shang Y."/>
            <person name="Huang S."/>
            <person name="Yan J."/>
        </authorList>
    </citation>
    <scope>NUCLEOTIDE SEQUENCE [LARGE SCALE GENOMIC DNA]</scope>
    <source>
        <strain evidence="2">Ta-2019</strain>
    </source>
</reference>
<accession>A0AA38CTA9</accession>
<organism evidence="2 3">
    <name type="scientific">Taxus chinensis</name>
    <name type="common">Chinese yew</name>
    <name type="synonym">Taxus wallichiana var. chinensis</name>
    <dbReference type="NCBI Taxonomy" id="29808"/>
    <lineage>
        <taxon>Eukaryota</taxon>
        <taxon>Viridiplantae</taxon>
        <taxon>Streptophyta</taxon>
        <taxon>Embryophyta</taxon>
        <taxon>Tracheophyta</taxon>
        <taxon>Spermatophyta</taxon>
        <taxon>Pinopsida</taxon>
        <taxon>Pinidae</taxon>
        <taxon>Conifers II</taxon>
        <taxon>Cupressales</taxon>
        <taxon>Taxaceae</taxon>
        <taxon>Taxus</taxon>
    </lineage>
</organism>
<sequence>SASSQETVPVMMPWRSGYLKATTVGVLILSAILVRKPAAAMAVAMVAGSLQRRWLGG</sequence>
<keyword evidence="1" id="KW-1133">Transmembrane helix</keyword>
<evidence type="ECO:0000313" key="2">
    <source>
        <dbReference type="EMBL" id="KAH9303832.1"/>
    </source>
</evidence>
<keyword evidence="1" id="KW-0472">Membrane</keyword>
<feature type="transmembrane region" description="Helical" evidence="1">
    <location>
        <begin position="17"/>
        <end position="34"/>
    </location>
</feature>
<keyword evidence="3" id="KW-1185">Reference proteome</keyword>
<feature type="non-terminal residue" evidence="2">
    <location>
        <position position="57"/>
    </location>
</feature>